<name>A0ABP0PIG1_9DINO</name>
<dbReference type="Proteomes" id="UP001642484">
    <property type="component" value="Unassembled WGS sequence"/>
</dbReference>
<organism evidence="1 2">
    <name type="scientific">Durusdinium trenchii</name>
    <dbReference type="NCBI Taxonomy" id="1381693"/>
    <lineage>
        <taxon>Eukaryota</taxon>
        <taxon>Sar</taxon>
        <taxon>Alveolata</taxon>
        <taxon>Dinophyceae</taxon>
        <taxon>Suessiales</taxon>
        <taxon>Symbiodiniaceae</taxon>
        <taxon>Durusdinium</taxon>
    </lineage>
</organism>
<proteinExistence type="predicted"/>
<dbReference type="EMBL" id="CAXAMN010023046">
    <property type="protein sequence ID" value="CAK9074824.1"/>
    <property type="molecule type" value="Genomic_DNA"/>
</dbReference>
<evidence type="ECO:0000313" key="2">
    <source>
        <dbReference type="Proteomes" id="UP001642484"/>
    </source>
</evidence>
<accession>A0ABP0PIG1</accession>
<comment type="caution">
    <text evidence="1">The sequence shown here is derived from an EMBL/GenBank/DDBJ whole genome shotgun (WGS) entry which is preliminary data.</text>
</comment>
<sequence>MRCRRLCERKPSGRQHVPEAIVAEYKEGGERREVLEMALLESLARHGLNRSAYKRVKGEFVTKCKIIKERMEQKESETVGKWMTEEAMKKSGLFSATAIKNIIKYCQKFPESLIRPWRYNESIPEYFVVVDDQSSWKKTDTTIEQEETELKAAQQTL</sequence>
<reference evidence="1 2" key="1">
    <citation type="submission" date="2024-02" db="EMBL/GenBank/DDBJ databases">
        <authorList>
            <person name="Chen Y."/>
            <person name="Shah S."/>
            <person name="Dougan E. K."/>
            <person name="Thang M."/>
            <person name="Chan C."/>
        </authorList>
    </citation>
    <scope>NUCLEOTIDE SEQUENCE [LARGE SCALE GENOMIC DNA]</scope>
</reference>
<protein>
    <submittedName>
        <fullName evidence="1">Uncharacterized protein</fullName>
    </submittedName>
</protein>
<gene>
    <name evidence="1" type="ORF">CCMP2556_LOCUS36849</name>
</gene>
<keyword evidence="2" id="KW-1185">Reference proteome</keyword>
<evidence type="ECO:0000313" key="1">
    <source>
        <dbReference type="EMBL" id="CAK9074824.1"/>
    </source>
</evidence>